<reference evidence="1 2" key="1">
    <citation type="submission" date="2018-11" db="EMBL/GenBank/DDBJ databases">
        <title>Genome assembly of Steccherinum ochraceum LE-BIN_3174, the white-rot fungus of the Steccherinaceae family (The Residual Polyporoid clade, Polyporales, Basidiomycota).</title>
        <authorList>
            <person name="Fedorova T.V."/>
            <person name="Glazunova O.A."/>
            <person name="Landesman E.O."/>
            <person name="Moiseenko K.V."/>
            <person name="Psurtseva N.V."/>
            <person name="Savinova O.S."/>
            <person name="Shakhova N.V."/>
            <person name="Tyazhelova T.V."/>
            <person name="Vasina D.V."/>
        </authorList>
    </citation>
    <scope>NUCLEOTIDE SEQUENCE [LARGE SCALE GENOMIC DNA]</scope>
    <source>
        <strain evidence="1 2">LE-BIN_3174</strain>
    </source>
</reference>
<evidence type="ECO:0000313" key="1">
    <source>
        <dbReference type="EMBL" id="TCD64199.1"/>
    </source>
</evidence>
<evidence type="ECO:0000313" key="2">
    <source>
        <dbReference type="Proteomes" id="UP000292702"/>
    </source>
</evidence>
<proteinExistence type="predicted"/>
<keyword evidence="2" id="KW-1185">Reference proteome</keyword>
<comment type="caution">
    <text evidence="1">The sequence shown here is derived from an EMBL/GenBank/DDBJ whole genome shotgun (WGS) entry which is preliminary data.</text>
</comment>
<dbReference type="AlphaFoldDB" id="A0A4R0RHC5"/>
<dbReference type="OrthoDB" id="3198211at2759"/>
<gene>
    <name evidence="1" type="ORF">EIP91_004432</name>
</gene>
<dbReference type="Proteomes" id="UP000292702">
    <property type="component" value="Unassembled WGS sequence"/>
</dbReference>
<organism evidence="1 2">
    <name type="scientific">Steccherinum ochraceum</name>
    <dbReference type="NCBI Taxonomy" id="92696"/>
    <lineage>
        <taxon>Eukaryota</taxon>
        <taxon>Fungi</taxon>
        <taxon>Dikarya</taxon>
        <taxon>Basidiomycota</taxon>
        <taxon>Agaricomycotina</taxon>
        <taxon>Agaricomycetes</taxon>
        <taxon>Polyporales</taxon>
        <taxon>Steccherinaceae</taxon>
        <taxon>Steccherinum</taxon>
    </lineage>
</organism>
<dbReference type="EMBL" id="RWJN01000250">
    <property type="protein sequence ID" value="TCD64199.1"/>
    <property type="molecule type" value="Genomic_DNA"/>
</dbReference>
<name>A0A4R0RHC5_9APHY</name>
<protein>
    <submittedName>
        <fullName evidence="1">Uncharacterized protein</fullName>
    </submittedName>
</protein>
<sequence>MSSSASFTEAVENVVRLAQASSKLSMTAQIKVLSDLENALSSPSAQQNILDEIDDLALAAIECNRSFNRILLTFTRIIADGADGELKLDMEALINKWTATYNKYHGLLQRSSDVAADAEQAARAFNNEYLTVLLDSNVPIRERKLMTKTWMETVTRHESKAHTTHDEFLSLRIEVQQSYTEWARIVREFDLSDEISVSSLAGREMSPLVLGHSFSQMTLAIFKLSSALDVCSSGGVLGALGVLSPHFYCSTFAEVLGNDPRMSQLKTSVEMLAIQDQRMNGNQSSQYTTSTLSPSIEEFNVVTSRLEAFQNVWAMIRVDLQMVAEKLDYASGTASERLFTARLRIAAKAYEVLGDVCNRYKKAIAGQL</sequence>
<accession>A0A4R0RHC5</accession>